<dbReference type="KEGG" id="sacd:HS1genome_0744"/>
<feature type="transmembrane region" description="Helical" evidence="4">
    <location>
        <begin position="850"/>
        <end position="872"/>
    </location>
</feature>
<evidence type="ECO:0000313" key="8">
    <source>
        <dbReference type="Proteomes" id="UP000276741"/>
    </source>
</evidence>
<keyword evidence="4" id="KW-0812">Transmembrane</keyword>
<feature type="domain" description="Solute-binding protein family 5" evidence="5">
    <location>
        <begin position="62"/>
        <end position="296"/>
    </location>
</feature>
<proteinExistence type="inferred from homology"/>
<evidence type="ECO:0000256" key="4">
    <source>
        <dbReference type="SAM" id="Phobius"/>
    </source>
</evidence>
<evidence type="ECO:0000256" key="1">
    <source>
        <dbReference type="ARBA" id="ARBA00005695"/>
    </source>
</evidence>
<evidence type="ECO:0000313" key="6">
    <source>
        <dbReference type="EMBL" id="BBD72355.1"/>
    </source>
</evidence>
<dbReference type="GO" id="GO:0015833">
    <property type="term" value="P:peptide transport"/>
    <property type="evidence" value="ECO:0007669"/>
    <property type="project" value="TreeGrafter"/>
</dbReference>
<keyword evidence="4" id="KW-1133">Transmembrane helix</keyword>
<organism evidence="6 8">
    <name type="scientific">Sulfodiicoccus acidiphilus</name>
    <dbReference type="NCBI Taxonomy" id="1670455"/>
    <lineage>
        <taxon>Archaea</taxon>
        <taxon>Thermoproteota</taxon>
        <taxon>Thermoprotei</taxon>
        <taxon>Sulfolobales</taxon>
        <taxon>Sulfolobaceae</taxon>
        <taxon>Sulfodiicoccus</taxon>
    </lineage>
</organism>
<feature type="domain" description="Solute-binding protein family 5" evidence="5">
    <location>
        <begin position="431"/>
        <end position="609"/>
    </location>
</feature>
<reference evidence="7" key="1">
    <citation type="journal article" date="2014" name="Int. J. Syst. Evol. Microbiol.">
        <title>Complete genome sequence of Corynebacterium casei LMG S-19264T (=DSM 44701T), isolated from a smear-ripened cheese.</title>
        <authorList>
            <consortium name="US DOE Joint Genome Institute (JGI-PGF)"/>
            <person name="Walter F."/>
            <person name="Albersmeier A."/>
            <person name="Kalinowski J."/>
            <person name="Ruckert C."/>
        </authorList>
    </citation>
    <scope>NUCLEOTIDE SEQUENCE</scope>
    <source>
        <strain evidence="7">JCM 31740</strain>
    </source>
</reference>
<evidence type="ECO:0000256" key="2">
    <source>
        <dbReference type="ARBA" id="ARBA00022448"/>
    </source>
</evidence>
<evidence type="ECO:0000313" key="7">
    <source>
        <dbReference type="EMBL" id="GGT90072.1"/>
    </source>
</evidence>
<dbReference type="PANTHER" id="PTHR30290">
    <property type="entry name" value="PERIPLASMIC BINDING COMPONENT OF ABC TRANSPORTER"/>
    <property type="match status" value="1"/>
</dbReference>
<dbReference type="SUPFAM" id="SSF53850">
    <property type="entry name" value="Periplasmic binding protein-like II"/>
    <property type="match status" value="2"/>
</dbReference>
<dbReference type="InterPro" id="IPR039424">
    <property type="entry name" value="SBP_5"/>
</dbReference>
<keyword evidence="4" id="KW-0472">Membrane</keyword>
<dbReference type="Proteomes" id="UP000276741">
    <property type="component" value="Chromosome"/>
</dbReference>
<keyword evidence="2" id="KW-0813">Transport</keyword>
<name>A0A348B2F3_9CREN</name>
<keyword evidence="8" id="KW-1185">Reference proteome</keyword>
<evidence type="ECO:0000256" key="3">
    <source>
        <dbReference type="ARBA" id="ARBA00022729"/>
    </source>
</evidence>
<dbReference type="PANTHER" id="PTHR30290:SF9">
    <property type="entry name" value="OLIGOPEPTIDE-BINDING PROTEIN APPA"/>
    <property type="match status" value="1"/>
</dbReference>
<keyword evidence="3" id="KW-0732">Signal</keyword>
<sequence>MHMSSSTLGTEYKRLILSLALFLLIAASAVSALPSFSYAITNFDTPILTPAQARYNEPWVGTIIYLYAYTTHTDEYNALIAGKIDFATLDHADEIKTLLTHYNNTIFTAIAPVESFGQLVFAFGNNLTANLYFRYAISSLINTTEVTTYVLDDGLLGTDYPYYVSPTIYKEWFNPQVVAYYNQYESYNLTRAAEYLSMIPGVTHVNGKWLYNGVPLKLTFLYGTGDTPAQKLANILEEAASEINLSITPVQTTFGTLLTDATTPPYNDFNITSFGWISLGPFPNSWLGAIYSSPANTGGFSNSTVGQLYQKAFNAPTLAQAINETKQLEYVLQVDDPYVIFVWSNAIQGVYLPGWANYIYMNSGTPVYAVNIMDVHPINSALNGTFIFSSVSSDTPRHQNPYASVSLYAANSIDDMYDSLAISPLNNPTQISPWIAANWTYKEFVNTTLPNGDKLVNGSILTVNLVHNDTWIDGAPVTAYDVNFTVWYYDLAGMMGVNTFDGLTVNYTYLVDQGFINSDVFDEIPSLVWTQVTSPYQIVFYFNSSSYLDEFYALTGYIIMPWHVYGSLPPQVLYQEKISPLISSGPYMFETWNVPAEEIVVTANPHYFRIDPALFPYAVVAGSPFTYTANFTYYTWNYQTNDSLIANPVTGATVYLYLKYLNVTGEPYGNVTVNGQQLITTMSPVAPGLYRGTLSTTGLQPGVYEIVAKAVWTQNGQTRMEYDYGELTVGALKLSTNVVTTPSAMLTATIEGSNVSVTQVSLNGVPVSFSTQPTTNGVNVVVPFNASNEADGPYTLTVDYTIAGIPSVSTLTFSNNYHFAELQNETAQLSSEIASLHSSIASVQSSASTAFTVGIVGIVVAIIAIAVAALSLRRR</sequence>
<dbReference type="Gene3D" id="3.10.105.10">
    <property type="entry name" value="Dipeptide-binding Protein, Domain 3"/>
    <property type="match status" value="1"/>
</dbReference>
<dbReference type="GO" id="GO:1904680">
    <property type="term" value="F:peptide transmembrane transporter activity"/>
    <property type="evidence" value="ECO:0007669"/>
    <property type="project" value="TreeGrafter"/>
</dbReference>
<evidence type="ECO:0000259" key="5">
    <source>
        <dbReference type="Pfam" id="PF00496"/>
    </source>
</evidence>
<dbReference type="AlphaFoldDB" id="A0A348B2F3"/>
<comment type="similarity">
    <text evidence="1">Belongs to the bacterial solute-binding protein 5 family.</text>
</comment>
<reference evidence="8" key="2">
    <citation type="submission" date="2018-04" db="EMBL/GenBank/DDBJ databases">
        <title>Complete genome sequence of Sulfodiicoccus acidiphilus strain HS-1.</title>
        <authorList>
            <person name="Sakai H.D."/>
            <person name="Kurosawa N."/>
        </authorList>
    </citation>
    <scope>NUCLEOTIDE SEQUENCE [LARGE SCALE GENOMIC DNA]</scope>
    <source>
        <strain evidence="8">HS-1</strain>
    </source>
</reference>
<accession>A0A348B2F3</accession>
<reference evidence="6" key="3">
    <citation type="journal article" date="2019" name="BMC Res. Notes">
        <title>Complete genome sequence of the Sulfodiicoccus acidiphilus strain HS-1T, the first crenarchaeon that lacks polB3, isolated from an acidic hot spring in Ohwaku-dani, Hakone, Japan.</title>
        <authorList>
            <person name="Sakai H.D."/>
            <person name="Kurosawa N."/>
        </authorList>
    </citation>
    <scope>NUCLEOTIDE SEQUENCE</scope>
    <source>
        <strain evidence="6">HS-1</strain>
    </source>
</reference>
<dbReference type="Gene3D" id="3.40.190.10">
    <property type="entry name" value="Periplasmic binding protein-like II"/>
    <property type="match status" value="1"/>
</dbReference>
<protein>
    <recommendedName>
        <fullName evidence="5">Solute-binding protein family 5 domain-containing protein</fullName>
    </recommendedName>
</protein>
<dbReference type="EMBL" id="AP018553">
    <property type="protein sequence ID" value="BBD72355.1"/>
    <property type="molecule type" value="Genomic_DNA"/>
</dbReference>
<gene>
    <name evidence="7" type="ORF">GCM10007116_04780</name>
    <name evidence="6" type="ORF">HS1genome_0744</name>
</gene>
<dbReference type="Proteomes" id="UP000616143">
    <property type="component" value="Unassembled WGS sequence"/>
</dbReference>
<dbReference type="InterPro" id="IPR000914">
    <property type="entry name" value="SBP_5_dom"/>
</dbReference>
<reference evidence="7" key="4">
    <citation type="submission" date="2020-09" db="EMBL/GenBank/DDBJ databases">
        <authorList>
            <person name="Sun Q."/>
            <person name="Ohkuma M."/>
        </authorList>
    </citation>
    <scope>NUCLEOTIDE SEQUENCE</scope>
    <source>
        <strain evidence="7">JCM 31740</strain>
    </source>
</reference>
<dbReference type="Pfam" id="PF00496">
    <property type="entry name" value="SBP_bac_5"/>
    <property type="match status" value="2"/>
</dbReference>
<dbReference type="EMBL" id="BMQS01000004">
    <property type="protein sequence ID" value="GGT90072.1"/>
    <property type="molecule type" value="Genomic_DNA"/>
</dbReference>